<dbReference type="SUPFAM" id="SSF111331">
    <property type="entry name" value="NAD kinase/diacylglycerol kinase-like"/>
    <property type="match status" value="1"/>
</dbReference>
<protein>
    <recommendedName>
        <fullName evidence="6">NAD kinase</fullName>
        <ecNumber evidence="6">2.7.1.23</ecNumber>
    </recommendedName>
    <alternativeName>
        <fullName evidence="6">ATP-dependent NAD kinase</fullName>
    </alternativeName>
</protein>
<comment type="subcellular location">
    <subcellularLocation>
        <location evidence="6">Cytoplasm</location>
    </subcellularLocation>
</comment>
<keyword evidence="4 6" id="KW-0520">NAD</keyword>
<dbReference type="GO" id="GO:0019674">
    <property type="term" value="P:NAD+ metabolic process"/>
    <property type="evidence" value="ECO:0007669"/>
    <property type="project" value="InterPro"/>
</dbReference>
<dbReference type="Pfam" id="PF01513">
    <property type="entry name" value="NAD_kinase"/>
    <property type="match status" value="1"/>
</dbReference>
<dbReference type="InterPro" id="IPR017437">
    <property type="entry name" value="ATP-NAD_kinase_PpnK-typ_C"/>
</dbReference>
<keyword evidence="1 6" id="KW-0808">Transferase</keyword>
<dbReference type="GO" id="GO:0046872">
    <property type="term" value="F:metal ion binding"/>
    <property type="evidence" value="ECO:0007669"/>
    <property type="project" value="UniProtKB-UniRule"/>
</dbReference>
<comment type="caution">
    <text evidence="6">Lacks conserved residue(s) required for the propagation of feature annotation.</text>
</comment>
<dbReference type="GO" id="GO:0006741">
    <property type="term" value="P:NADP+ biosynthetic process"/>
    <property type="evidence" value="ECO:0007669"/>
    <property type="project" value="UniProtKB-UniRule"/>
</dbReference>
<dbReference type="GO" id="GO:0005737">
    <property type="term" value="C:cytoplasm"/>
    <property type="evidence" value="ECO:0007669"/>
    <property type="project" value="UniProtKB-SubCell"/>
</dbReference>
<feature type="binding site" evidence="6">
    <location>
        <begin position="157"/>
        <end position="158"/>
    </location>
    <ligand>
        <name>NAD(+)</name>
        <dbReference type="ChEBI" id="CHEBI:57540"/>
    </ligand>
</feature>
<dbReference type="InterPro" id="IPR016064">
    <property type="entry name" value="NAD/diacylglycerol_kinase_sf"/>
</dbReference>
<gene>
    <name evidence="6" type="primary">nadK</name>
    <name evidence="7" type="ORF">SAMN02745213_00365</name>
</gene>
<keyword evidence="6" id="KW-0067">ATP-binding</keyword>
<dbReference type="PANTHER" id="PTHR20275">
    <property type="entry name" value="NAD KINASE"/>
    <property type="match status" value="1"/>
</dbReference>
<dbReference type="Gene3D" id="3.40.50.10330">
    <property type="entry name" value="Probable inorganic polyphosphate/atp-NAD kinase, domain 1"/>
    <property type="match status" value="1"/>
</dbReference>
<dbReference type="STRING" id="83771.SAMN02910357_02148"/>
<comment type="cofactor">
    <cofactor evidence="6">
        <name>a divalent metal cation</name>
        <dbReference type="ChEBI" id="CHEBI:60240"/>
    </cofactor>
</comment>
<dbReference type="HAMAP" id="MF_00361">
    <property type="entry name" value="NAD_kinase"/>
    <property type="match status" value="1"/>
</dbReference>
<dbReference type="InterPro" id="IPR002504">
    <property type="entry name" value="NADK"/>
</dbReference>
<dbReference type="Proteomes" id="UP000242432">
    <property type="component" value="Unassembled WGS sequence"/>
</dbReference>
<dbReference type="GO" id="GO:0003951">
    <property type="term" value="F:NAD+ kinase activity"/>
    <property type="evidence" value="ECO:0007669"/>
    <property type="project" value="UniProtKB-UniRule"/>
</dbReference>
<feature type="binding site" evidence="6">
    <location>
        <begin position="198"/>
        <end position="203"/>
    </location>
    <ligand>
        <name>NAD(+)</name>
        <dbReference type="ChEBI" id="CHEBI:57540"/>
    </ligand>
</feature>
<evidence type="ECO:0000313" key="7">
    <source>
        <dbReference type="EMBL" id="SKA58249.1"/>
    </source>
</evidence>
<evidence type="ECO:0000256" key="2">
    <source>
        <dbReference type="ARBA" id="ARBA00022777"/>
    </source>
</evidence>
<organism evidence="7 8">
    <name type="scientific">Succinivibrio dextrinosolvens DSM 3072</name>
    <dbReference type="NCBI Taxonomy" id="1123324"/>
    <lineage>
        <taxon>Bacteria</taxon>
        <taxon>Pseudomonadati</taxon>
        <taxon>Pseudomonadota</taxon>
        <taxon>Gammaproteobacteria</taxon>
        <taxon>Aeromonadales</taxon>
        <taxon>Succinivibrionaceae</taxon>
        <taxon>Succinivibrio</taxon>
    </lineage>
</organism>
<evidence type="ECO:0000256" key="6">
    <source>
        <dbReference type="HAMAP-Rule" id="MF_00361"/>
    </source>
</evidence>
<feature type="binding site" evidence="6">
    <location>
        <position position="260"/>
    </location>
    <ligand>
        <name>NAD(+)</name>
        <dbReference type="ChEBI" id="CHEBI:57540"/>
    </ligand>
</feature>
<proteinExistence type="inferred from homology"/>
<comment type="function">
    <text evidence="6">Involved in the regulation of the intracellular balance of NAD and NADP, and is a key enzyme in the biosynthesis of NADP. Catalyzes specifically the phosphorylation on 2'-hydroxyl of the adenosine moiety of NAD to yield NADP.</text>
</comment>
<sequence length="305" mass="33534">MATENVQQKKIKSVVIISKVYKRPLSSAIKEIAQKFTSYGVKVYIDANTQVGFNLPDIECISRRDMRDVDLIIVVGGDGSVLGVARTLVDLKVPVLGINRGHLGLLTDVSPSNLDENIKKIVNGEYTLEERTMIDVIVSRRSEDGVGEMVGHSLATNETVIHSGTIAHMMVLKVSIGDKYMYTIRGDGIIINTPTGSTAYSLSAGGSIIEPHLDLLSLVPMFPHSLNCSPIIIPGKSEIKIEFECPDDLPELIAINCDGQVTMRADTKCTVMIRQHQIPLTLMHPRGYDYYSLLRKKLGWGKSLV</sequence>
<dbReference type="EMBL" id="FUXX01000004">
    <property type="protein sequence ID" value="SKA58249.1"/>
    <property type="molecule type" value="Genomic_DNA"/>
</dbReference>
<evidence type="ECO:0000256" key="5">
    <source>
        <dbReference type="ARBA" id="ARBA00047925"/>
    </source>
</evidence>
<feature type="binding site" evidence="6">
    <location>
        <position position="185"/>
    </location>
    <ligand>
        <name>NAD(+)</name>
        <dbReference type="ChEBI" id="CHEBI:57540"/>
    </ligand>
</feature>
<keyword evidence="6" id="KW-0963">Cytoplasm</keyword>
<feature type="binding site" evidence="6">
    <location>
        <begin position="78"/>
        <end position="79"/>
    </location>
    <ligand>
        <name>NAD(+)</name>
        <dbReference type="ChEBI" id="CHEBI:57540"/>
    </ligand>
</feature>
<dbReference type="AlphaFoldDB" id="A0A1T4UZW2"/>
<dbReference type="GO" id="GO:0051287">
    <property type="term" value="F:NAD binding"/>
    <property type="evidence" value="ECO:0007669"/>
    <property type="project" value="UniProtKB-ARBA"/>
</dbReference>
<keyword evidence="6" id="KW-0547">Nucleotide-binding</keyword>
<dbReference type="EC" id="2.7.1.23" evidence="6"/>
<dbReference type="Gene3D" id="2.60.200.30">
    <property type="entry name" value="Probable inorganic polyphosphate/atp-NAD kinase, domain 2"/>
    <property type="match status" value="1"/>
</dbReference>
<dbReference type="PANTHER" id="PTHR20275:SF0">
    <property type="entry name" value="NAD KINASE"/>
    <property type="match status" value="1"/>
</dbReference>
<feature type="binding site" evidence="6">
    <location>
        <position position="168"/>
    </location>
    <ligand>
        <name>NAD(+)</name>
        <dbReference type="ChEBI" id="CHEBI:57540"/>
    </ligand>
</feature>
<dbReference type="Pfam" id="PF20143">
    <property type="entry name" value="NAD_kinase_C"/>
    <property type="match status" value="1"/>
</dbReference>
<dbReference type="InterPro" id="IPR017438">
    <property type="entry name" value="ATP-NAD_kinase_N"/>
</dbReference>
<keyword evidence="8" id="KW-1185">Reference proteome</keyword>
<dbReference type="RefSeq" id="WP_031491851.1">
    <property type="nucleotide sequence ID" value="NZ_FUXX01000004.1"/>
</dbReference>
<reference evidence="8" key="1">
    <citation type="submission" date="2017-02" db="EMBL/GenBank/DDBJ databases">
        <authorList>
            <person name="Varghese N."/>
            <person name="Submissions S."/>
        </authorList>
    </citation>
    <scope>NUCLEOTIDE SEQUENCE [LARGE SCALE GENOMIC DNA]</scope>
    <source>
        <strain evidence="8">DSM 3072</strain>
    </source>
</reference>
<evidence type="ECO:0000256" key="4">
    <source>
        <dbReference type="ARBA" id="ARBA00023027"/>
    </source>
</evidence>
<feature type="binding site" evidence="6">
    <location>
        <position position="187"/>
    </location>
    <ligand>
        <name>NAD(+)</name>
        <dbReference type="ChEBI" id="CHEBI:57540"/>
    </ligand>
</feature>
<feature type="active site" description="Proton acceptor" evidence="6">
    <location>
        <position position="78"/>
    </location>
</feature>
<keyword evidence="2 6" id="KW-0418">Kinase</keyword>
<name>A0A1T4UZW2_9GAMM</name>
<dbReference type="GO" id="GO:0005524">
    <property type="term" value="F:ATP binding"/>
    <property type="evidence" value="ECO:0007669"/>
    <property type="project" value="UniProtKB-KW"/>
</dbReference>
<comment type="catalytic activity">
    <reaction evidence="5 6">
        <text>NAD(+) + ATP = ADP + NADP(+) + H(+)</text>
        <dbReference type="Rhea" id="RHEA:18629"/>
        <dbReference type="ChEBI" id="CHEBI:15378"/>
        <dbReference type="ChEBI" id="CHEBI:30616"/>
        <dbReference type="ChEBI" id="CHEBI:57540"/>
        <dbReference type="ChEBI" id="CHEBI:58349"/>
        <dbReference type="ChEBI" id="CHEBI:456216"/>
        <dbReference type="EC" id="2.7.1.23"/>
    </reaction>
</comment>
<evidence type="ECO:0000256" key="3">
    <source>
        <dbReference type="ARBA" id="ARBA00022857"/>
    </source>
</evidence>
<accession>A0A1T4UZW2</accession>
<keyword evidence="3 6" id="KW-0521">NADP</keyword>
<comment type="similarity">
    <text evidence="6">Belongs to the NAD kinase family.</text>
</comment>
<evidence type="ECO:0000313" key="8">
    <source>
        <dbReference type="Proteomes" id="UP000242432"/>
    </source>
</evidence>
<evidence type="ECO:0000256" key="1">
    <source>
        <dbReference type="ARBA" id="ARBA00022679"/>
    </source>
</evidence>